<dbReference type="InterPro" id="IPR039424">
    <property type="entry name" value="SBP_5"/>
</dbReference>
<evidence type="ECO:0000256" key="3">
    <source>
        <dbReference type="SAM" id="SignalP"/>
    </source>
</evidence>
<gene>
    <name evidence="5" type="primary">gsiB_4</name>
    <name evidence="5" type="ORF">ROA7023_03948</name>
</gene>
<keyword evidence="6" id="KW-1185">Reference proteome</keyword>
<evidence type="ECO:0000256" key="2">
    <source>
        <dbReference type="ARBA" id="ARBA00005695"/>
    </source>
</evidence>
<dbReference type="PANTHER" id="PTHR30290">
    <property type="entry name" value="PERIPLASMIC BINDING COMPONENT OF ABC TRANSPORTER"/>
    <property type="match status" value="1"/>
</dbReference>
<reference evidence="5 6" key="1">
    <citation type="submission" date="2017-03" db="EMBL/GenBank/DDBJ databases">
        <authorList>
            <person name="Afonso C.L."/>
            <person name="Miller P.J."/>
            <person name="Scott M.A."/>
            <person name="Spackman E."/>
            <person name="Goraichik I."/>
            <person name="Dimitrov K.M."/>
            <person name="Suarez D.L."/>
            <person name="Swayne D.E."/>
        </authorList>
    </citation>
    <scope>NUCLEOTIDE SEQUENCE [LARGE SCALE GENOMIC DNA]</scope>
    <source>
        <strain evidence="5 6">CECT 7023</strain>
    </source>
</reference>
<dbReference type="Proteomes" id="UP000193900">
    <property type="component" value="Unassembled WGS sequence"/>
</dbReference>
<comment type="subcellular location">
    <subcellularLocation>
        <location evidence="1">Periplasm</location>
    </subcellularLocation>
</comment>
<evidence type="ECO:0000313" key="5">
    <source>
        <dbReference type="EMBL" id="SLN75377.1"/>
    </source>
</evidence>
<feature type="domain" description="Solute-binding protein family 5" evidence="4">
    <location>
        <begin position="90"/>
        <end position="484"/>
    </location>
</feature>
<dbReference type="RefSeq" id="WP_085880675.1">
    <property type="nucleotide sequence ID" value="NZ_FWFZ01000035.1"/>
</dbReference>
<protein>
    <submittedName>
        <fullName evidence="5">Glutathione-binding protein GsiB</fullName>
    </submittedName>
</protein>
<dbReference type="PANTHER" id="PTHR30290:SF16">
    <property type="entry name" value="OLIGOPEPTIDE ABC TRANSPORTER, PERIPLASMIC OLIGOPEPTIDE-BINDING PROTEIN"/>
    <property type="match status" value="1"/>
</dbReference>
<comment type="similarity">
    <text evidence="2">Belongs to the bacterial solute-binding protein 5 family.</text>
</comment>
<feature type="signal peptide" evidence="3">
    <location>
        <begin position="1"/>
        <end position="29"/>
    </location>
</feature>
<evidence type="ECO:0000259" key="4">
    <source>
        <dbReference type="Pfam" id="PF00496"/>
    </source>
</evidence>
<dbReference type="Gene3D" id="3.40.190.10">
    <property type="entry name" value="Periplasmic binding protein-like II"/>
    <property type="match status" value="1"/>
</dbReference>
<organism evidence="5 6">
    <name type="scientific">Roseisalinus antarcticus</name>
    <dbReference type="NCBI Taxonomy" id="254357"/>
    <lineage>
        <taxon>Bacteria</taxon>
        <taxon>Pseudomonadati</taxon>
        <taxon>Pseudomonadota</taxon>
        <taxon>Alphaproteobacteria</taxon>
        <taxon>Rhodobacterales</taxon>
        <taxon>Roseobacteraceae</taxon>
        <taxon>Roseisalinus</taxon>
    </lineage>
</organism>
<dbReference type="Gene3D" id="3.90.76.10">
    <property type="entry name" value="Dipeptide-binding Protein, Domain 1"/>
    <property type="match status" value="1"/>
</dbReference>
<feature type="chain" id="PRO_5013255275" evidence="3">
    <location>
        <begin position="30"/>
        <end position="592"/>
    </location>
</feature>
<dbReference type="CDD" id="cd08509">
    <property type="entry name" value="PBP2_TmCBP_oligosaccharides_like"/>
    <property type="match status" value="1"/>
</dbReference>
<accession>A0A1Y5TZL0</accession>
<evidence type="ECO:0000313" key="6">
    <source>
        <dbReference type="Proteomes" id="UP000193900"/>
    </source>
</evidence>
<dbReference type="Pfam" id="PF00496">
    <property type="entry name" value="SBP_bac_5"/>
    <property type="match status" value="1"/>
</dbReference>
<dbReference type="InterPro" id="IPR000914">
    <property type="entry name" value="SBP_5_dom"/>
</dbReference>
<dbReference type="EMBL" id="FWFZ01000035">
    <property type="protein sequence ID" value="SLN75377.1"/>
    <property type="molecule type" value="Genomic_DNA"/>
</dbReference>
<dbReference type="Gene3D" id="3.10.105.10">
    <property type="entry name" value="Dipeptide-binding Protein, Domain 3"/>
    <property type="match status" value="1"/>
</dbReference>
<evidence type="ECO:0000256" key="1">
    <source>
        <dbReference type="ARBA" id="ARBA00004418"/>
    </source>
</evidence>
<dbReference type="GO" id="GO:1904680">
    <property type="term" value="F:peptide transmembrane transporter activity"/>
    <property type="evidence" value="ECO:0007669"/>
    <property type="project" value="TreeGrafter"/>
</dbReference>
<sequence length="592" mass="66045">MPKDNTLSRLRTYGLMTMAAALLGTTALAQDVAQVPRERTLVMTPWGDRTGSFSNIENFNPYLISVDQERNIGHMTYNEALFYTNMNTGELVPWQALSYENSADFMQATINLRDGVTWSDGMPFTSEDVKFTLEALRDAGPEIQGSAVHAEWIDTVEAPDPLTVVITFTKPAPRFVANEIALSHDDLYPILPRHIWEGEDLADFINYDPERGLPMGTGAYALVRTGPNQMIFDRRDDWWGAATGFEDLPGPERIILTPHSGDDSMGQMLIADQVDAGRQIQKGTFEAASALNPNLRSWNADGPAWGAPDACTYTLQFNNGREPWNDPDLHWAINHAFSRDMLSLIAYEGGMPPAEMAFSGYMTDVWLQPDGMLQASLDAMNIDNQSQDLVDERMAAAGYTRDDGGVWSKDGEPLDILLRAPEFIQPLLAPMAQQLRDAGFQAREGAFDDSWRTDMLNGTFDSMIFVHCGSISEPLDTLQHYHSKFGRPEGEPVPYLPAGTRYNNPEYDAIIDRMLAIEPSTDPESDYMKDAVAALEMVMADMPEINLLEELHVITFNQTYWTGWPSAEDPYAAPYPPFDSFNLIIHGLQPAQ</sequence>
<keyword evidence="3" id="KW-0732">Signal</keyword>
<proteinExistence type="inferred from homology"/>
<dbReference type="SUPFAM" id="SSF53850">
    <property type="entry name" value="Periplasmic binding protein-like II"/>
    <property type="match status" value="1"/>
</dbReference>
<name>A0A1Y5TZL0_9RHOB</name>
<dbReference type="OrthoDB" id="9803988at2"/>
<dbReference type="AlphaFoldDB" id="A0A1Y5TZL0"/>
<dbReference type="GO" id="GO:0015833">
    <property type="term" value="P:peptide transport"/>
    <property type="evidence" value="ECO:0007669"/>
    <property type="project" value="TreeGrafter"/>
</dbReference>